<proteinExistence type="predicted"/>
<organism evidence="1 2">
    <name type="scientific">Racocetra persica</name>
    <dbReference type="NCBI Taxonomy" id="160502"/>
    <lineage>
        <taxon>Eukaryota</taxon>
        <taxon>Fungi</taxon>
        <taxon>Fungi incertae sedis</taxon>
        <taxon>Mucoromycota</taxon>
        <taxon>Glomeromycotina</taxon>
        <taxon>Glomeromycetes</taxon>
        <taxon>Diversisporales</taxon>
        <taxon>Gigasporaceae</taxon>
        <taxon>Racocetra</taxon>
    </lineage>
</organism>
<evidence type="ECO:0000313" key="2">
    <source>
        <dbReference type="Proteomes" id="UP000789920"/>
    </source>
</evidence>
<dbReference type="Proteomes" id="UP000789920">
    <property type="component" value="Unassembled WGS sequence"/>
</dbReference>
<keyword evidence="2" id="KW-1185">Reference proteome</keyword>
<comment type="caution">
    <text evidence="1">The sequence shown here is derived from an EMBL/GenBank/DDBJ whole genome shotgun (WGS) entry which is preliminary data.</text>
</comment>
<name>A0ACA9QBF9_9GLOM</name>
<gene>
    <name evidence="1" type="ORF">RPERSI_LOCUS12893</name>
</gene>
<reference evidence="1" key="1">
    <citation type="submission" date="2021-06" db="EMBL/GenBank/DDBJ databases">
        <authorList>
            <person name="Kallberg Y."/>
            <person name="Tangrot J."/>
            <person name="Rosling A."/>
        </authorList>
    </citation>
    <scope>NUCLEOTIDE SEQUENCE</scope>
    <source>
        <strain evidence="1">MA461A</strain>
    </source>
</reference>
<dbReference type="EMBL" id="CAJVQC010028017">
    <property type="protein sequence ID" value="CAG8738310.1"/>
    <property type="molecule type" value="Genomic_DNA"/>
</dbReference>
<protein>
    <submittedName>
        <fullName evidence="1">29270_t:CDS:1</fullName>
    </submittedName>
</protein>
<evidence type="ECO:0000313" key="1">
    <source>
        <dbReference type="EMBL" id="CAG8738310.1"/>
    </source>
</evidence>
<accession>A0ACA9QBF9</accession>
<sequence length="198" mass="22669">YGPNVIQYKANRFPYNEPFVQSLELKNIHFISQSTTYMVRFTQKIRHILSTSDLGSFIGFQPRYYSIPYIESTIGRNNPTANPLLYATVAIAAPSTIVDQETEQRNKTVRFEPLLCLALAFLKRPGIFNPWGYVQKRIISRGGLSYTIDAPMDLEKLPLEERVKRLEALDMFLNNHVIGIPFGRDVKNPNKDDPELSS</sequence>
<feature type="non-terminal residue" evidence="1">
    <location>
        <position position="1"/>
    </location>
</feature>